<dbReference type="RefSeq" id="WP_100897989.1">
    <property type="nucleotide sequence ID" value="NZ_CAWNNC010000001.1"/>
</dbReference>
<keyword evidence="3" id="KW-1185">Reference proteome</keyword>
<evidence type="ECO:0000313" key="2">
    <source>
        <dbReference type="EMBL" id="AUB35938.1"/>
    </source>
</evidence>
<evidence type="ECO:0000259" key="1">
    <source>
        <dbReference type="PROSITE" id="PS51186"/>
    </source>
</evidence>
<dbReference type="Gene3D" id="3.40.630.30">
    <property type="match status" value="1"/>
</dbReference>
<dbReference type="InterPro" id="IPR000182">
    <property type="entry name" value="GNAT_dom"/>
</dbReference>
<proteinExistence type="predicted"/>
<dbReference type="PANTHER" id="PTHR43792:SF1">
    <property type="entry name" value="N-ACETYLTRANSFERASE DOMAIN-CONTAINING PROTEIN"/>
    <property type="match status" value="1"/>
</dbReference>
<sequence>MILETQRLFLREMTLSDLDALLLVLGDAESMRYYPKPFDREMVEKWIDQHRRNYAQHGLGLWAMVLKTTGEVIGDCGLVWQEVEGHQELEIGYHVRRDQQMQGYATEAAYACQDYAFNVLGCARVISLIRLENIPSRRVAEKNGLKVVQKTLWRDIPHYIYAVER</sequence>
<dbReference type="Pfam" id="PF13302">
    <property type="entry name" value="Acetyltransf_3"/>
    <property type="match status" value="1"/>
</dbReference>
<dbReference type="InterPro" id="IPR051531">
    <property type="entry name" value="N-acetyltransferase"/>
</dbReference>
<dbReference type="InterPro" id="IPR016181">
    <property type="entry name" value="Acyl_CoA_acyltransferase"/>
</dbReference>
<reference evidence="2 3" key="1">
    <citation type="submission" date="2017-11" db="EMBL/GenBank/DDBJ databases">
        <title>Complete genome of a free-living desiccation-tolerant cyanobacterium and its photosynthetic adaptation to extreme terrestrial habitat.</title>
        <authorList>
            <person name="Shang J."/>
        </authorList>
    </citation>
    <scope>NUCLEOTIDE SEQUENCE [LARGE SCALE GENOMIC DNA]</scope>
    <source>
        <strain evidence="2 3">CCNUN1</strain>
    </source>
</reference>
<gene>
    <name evidence="2" type="ORF">COO91_01831</name>
</gene>
<dbReference type="EMBL" id="CP024785">
    <property type="protein sequence ID" value="AUB35938.1"/>
    <property type="molecule type" value="Genomic_DNA"/>
</dbReference>
<dbReference type="OrthoDB" id="9785602at2"/>
<name>A0A2K8SKJ4_9NOSO</name>
<accession>A0A2K8SKJ4</accession>
<dbReference type="PROSITE" id="PS51186">
    <property type="entry name" value="GNAT"/>
    <property type="match status" value="1"/>
</dbReference>
<protein>
    <submittedName>
        <fullName evidence="2">Protein N-acetyltransferase, RimJ/RimL family</fullName>
    </submittedName>
</protein>
<evidence type="ECO:0000313" key="3">
    <source>
        <dbReference type="Proteomes" id="UP000232003"/>
    </source>
</evidence>
<dbReference type="AlphaFoldDB" id="A0A2K8SKJ4"/>
<dbReference type="Proteomes" id="UP000232003">
    <property type="component" value="Chromosome"/>
</dbReference>
<dbReference type="PANTHER" id="PTHR43792">
    <property type="entry name" value="GNAT FAMILY, PUTATIVE (AFU_ORTHOLOGUE AFUA_3G00765)-RELATED-RELATED"/>
    <property type="match status" value="1"/>
</dbReference>
<dbReference type="SUPFAM" id="SSF55729">
    <property type="entry name" value="Acyl-CoA N-acyltransferases (Nat)"/>
    <property type="match status" value="1"/>
</dbReference>
<feature type="domain" description="N-acetyltransferase" evidence="1">
    <location>
        <begin position="8"/>
        <end position="165"/>
    </location>
</feature>
<dbReference type="GO" id="GO:0016747">
    <property type="term" value="F:acyltransferase activity, transferring groups other than amino-acyl groups"/>
    <property type="evidence" value="ECO:0007669"/>
    <property type="project" value="InterPro"/>
</dbReference>
<organism evidence="2 3">
    <name type="scientific">Nostoc flagelliforme CCNUN1</name>
    <dbReference type="NCBI Taxonomy" id="2038116"/>
    <lineage>
        <taxon>Bacteria</taxon>
        <taxon>Bacillati</taxon>
        <taxon>Cyanobacteriota</taxon>
        <taxon>Cyanophyceae</taxon>
        <taxon>Nostocales</taxon>
        <taxon>Nostocaceae</taxon>
        <taxon>Nostoc</taxon>
    </lineage>
</organism>
<keyword evidence="2" id="KW-0808">Transferase</keyword>
<dbReference type="KEGG" id="nfl:COO91_01831"/>